<feature type="transmembrane region" description="Helical" evidence="1">
    <location>
        <begin position="20"/>
        <end position="39"/>
    </location>
</feature>
<keyword evidence="1" id="KW-0472">Membrane</keyword>
<evidence type="ECO:0000313" key="3">
    <source>
        <dbReference type="Proteomes" id="UP001139207"/>
    </source>
</evidence>
<sequence>MAHTRTTATGAPGVTPGVTPGTAAVAVLSVLGVVGLFVLSRVSAPGASVGGGVLAAAVMLWLVVRTSARPAGPAGSSRTASPAGSATATVGRWTTAVATHDSVLEHYGAWELDPEKLLRFPALWDLSLPVNQDFHDALERAGQLRTENIPGDRRHPDATAVDAYVAAVSVLSRAWRAAEQNARRTGVDDLSDALQGDADRALKLLRHADAATTPAEESSYLAQASKLMHRLADRGVIPADSRAVADLEARSLPAIGRG</sequence>
<gene>
    <name evidence="2" type="ORF">MUN33_13760</name>
</gene>
<proteinExistence type="predicted"/>
<keyword evidence="3" id="KW-1185">Reference proteome</keyword>
<reference evidence="2" key="1">
    <citation type="submission" date="2022-04" db="EMBL/GenBank/DDBJ databases">
        <title>Corynebacterium kalidii LD5P10.</title>
        <authorList>
            <person name="Sun J.Q."/>
        </authorList>
    </citation>
    <scope>NUCLEOTIDE SEQUENCE</scope>
    <source>
        <strain evidence="2">LD5P10</strain>
    </source>
</reference>
<dbReference type="EMBL" id="JALIEA010000017">
    <property type="protein sequence ID" value="MCJ7859764.1"/>
    <property type="molecule type" value="Genomic_DNA"/>
</dbReference>
<evidence type="ECO:0000313" key="2">
    <source>
        <dbReference type="EMBL" id="MCJ7859764.1"/>
    </source>
</evidence>
<protein>
    <submittedName>
        <fullName evidence="2">DUF2786 domain-containing protein</fullName>
    </submittedName>
</protein>
<evidence type="ECO:0000256" key="1">
    <source>
        <dbReference type="SAM" id="Phobius"/>
    </source>
</evidence>
<name>A0A9X1WIM5_9CORY</name>
<dbReference type="RefSeq" id="WP_244805465.1">
    <property type="nucleotide sequence ID" value="NZ_JALIEA010000017.1"/>
</dbReference>
<feature type="transmembrane region" description="Helical" evidence="1">
    <location>
        <begin position="46"/>
        <end position="64"/>
    </location>
</feature>
<comment type="caution">
    <text evidence="2">The sequence shown here is derived from an EMBL/GenBank/DDBJ whole genome shotgun (WGS) entry which is preliminary data.</text>
</comment>
<dbReference type="AlphaFoldDB" id="A0A9X1WIM5"/>
<organism evidence="2 3">
    <name type="scientific">Corynebacterium kalidii</name>
    <dbReference type="NCBI Taxonomy" id="2931982"/>
    <lineage>
        <taxon>Bacteria</taxon>
        <taxon>Bacillati</taxon>
        <taxon>Actinomycetota</taxon>
        <taxon>Actinomycetes</taxon>
        <taxon>Mycobacteriales</taxon>
        <taxon>Corynebacteriaceae</taxon>
        <taxon>Corynebacterium</taxon>
    </lineage>
</organism>
<accession>A0A9X1WIM5</accession>
<dbReference type="Proteomes" id="UP001139207">
    <property type="component" value="Unassembled WGS sequence"/>
</dbReference>
<keyword evidence="1" id="KW-1133">Transmembrane helix</keyword>
<keyword evidence="1" id="KW-0812">Transmembrane</keyword>